<accession>A0A8H3Z6Z8</accession>
<name>A0A8H3Z6Z8_VENIN</name>
<dbReference type="Proteomes" id="UP000490939">
    <property type="component" value="Unassembled WGS sequence"/>
</dbReference>
<dbReference type="EMBL" id="WNWR01000573">
    <property type="protein sequence ID" value="KAE9974038.1"/>
    <property type="molecule type" value="Genomic_DNA"/>
</dbReference>
<evidence type="ECO:0000313" key="3">
    <source>
        <dbReference type="EMBL" id="KAE9987774.1"/>
    </source>
</evidence>
<evidence type="ECO:0000313" key="4">
    <source>
        <dbReference type="Proteomes" id="UP000447873"/>
    </source>
</evidence>
<sequence length="170" mass="17247">MPIPAAAAGALAKIGLKTPLGAKASAAIGAFVGGAVVCKIKKCKYVVPEVEFHDEATGNTTFSDISVHFPSPDSINRYKAQTGVCGIPNVQFETCTKDLKTVVIKTSTPAPNAAKFEGVPRSCMELSTAMVGACGVAGGAAPAPCGDACLQYSDLSPGQLAMLTSILTNA</sequence>
<keyword evidence="5" id="KW-1185">Reference proteome</keyword>
<gene>
    <name evidence="2" type="ORF">BLS_000764</name>
    <name evidence="1" type="ORF">EG327_008907</name>
    <name evidence="3" type="ORF">EG328_001589</name>
</gene>
<evidence type="ECO:0000313" key="5">
    <source>
        <dbReference type="Proteomes" id="UP000490939"/>
    </source>
</evidence>
<protein>
    <submittedName>
        <fullName evidence="3">Uncharacterized protein</fullName>
    </submittedName>
</protein>
<dbReference type="OrthoDB" id="4161406at2759"/>
<evidence type="ECO:0000313" key="1">
    <source>
        <dbReference type="EMBL" id="KAE9974038.1"/>
    </source>
</evidence>
<reference evidence="3 4" key="1">
    <citation type="submission" date="2018-12" db="EMBL/GenBank/DDBJ databases">
        <title>Venturia inaequalis Genome Resource.</title>
        <authorList>
            <person name="Lichtner F.J."/>
        </authorList>
    </citation>
    <scope>NUCLEOTIDE SEQUENCE [LARGE SCALE GENOMIC DNA]</scope>
    <source>
        <strain evidence="3 4">120213</strain>
        <strain evidence="2">Bline_iso_100314</strain>
        <strain evidence="1 5">DMI_063113</strain>
    </source>
</reference>
<dbReference type="EMBL" id="WNWQ01000115">
    <property type="protein sequence ID" value="KAE9978253.1"/>
    <property type="molecule type" value="Genomic_DNA"/>
</dbReference>
<dbReference type="AlphaFoldDB" id="A0A8H3Z6Z8"/>
<dbReference type="EMBL" id="WNWS01000014">
    <property type="protein sequence ID" value="KAE9987774.1"/>
    <property type="molecule type" value="Genomic_DNA"/>
</dbReference>
<comment type="caution">
    <text evidence="3">The sequence shown here is derived from an EMBL/GenBank/DDBJ whole genome shotgun (WGS) entry which is preliminary data.</text>
</comment>
<dbReference type="Proteomes" id="UP000433883">
    <property type="component" value="Unassembled WGS sequence"/>
</dbReference>
<evidence type="ECO:0000313" key="2">
    <source>
        <dbReference type="EMBL" id="KAE9978253.1"/>
    </source>
</evidence>
<proteinExistence type="predicted"/>
<dbReference type="Proteomes" id="UP000447873">
    <property type="component" value="Unassembled WGS sequence"/>
</dbReference>
<organism evidence="3 4">
    <name type="scientific">Venturia inaequalis</name>
    <name type="common">Apple scab fungus</name>
    <dbReference type="NCBI Taxonomy" id="5025"/>
    <lineage>
        <taxon>Eukaryota</taxon>
        <taxon>Fungi</taxon>
        <taxon>Dikarya</taxon>
        <taxon>Ascomycota</taxon>
        <taxon>Pezizomycotina</taxon>
        <taxon>Dothideomycetes</taxon>
        <taxon>Pleosporomycetidae</taxon>
        <taxon>Venturiales</taxon>
        <taxon>Venturiaceae</taxon>
        <taxon>Venturia</taxon>
    </lineage>
</organism>